<reference evidence="2 3" key="1">
    <citation type="submission" date="2018-03" db="EMBL/GenBank/DDBJ databases">
        <title>Genomic Encyclopedia of Archaeal and Bacterial Type Strains, Phase II (KMG-II): from individual species to whole genera.</title>
        <authorList>
            <person name="Goeker M."/>
        </authorList>
    </citation>
    <scope>NUCLEOTIDE SEQUENCE [LARGE SCALE GENOMIC DNA]</scope>
    <source>
        <strain evidence="2 3">DSM 28057</strain>
    </source>
</reference>
<dbReference type="InterPro" id="IPR041662">
    <property type="entry name" value="SusD-like_2"/>
</dbReference>
<dbReference type="PROSITE" id="PS51257">
    <property type="entry name" value="PROKAR_LIPOPROTEIN"/>
    <property type="match status" value="1"/>
</dbReference>
<dbReference type="AlphaFoldDB" id="A0A2P8ECT3"/>
<name>A0A2P8ECT3_9BACT</name>
<protein>
    <submittedName>
        <fullName evidence="2">SusD-like starch-binding protein associating with outer membrane</fullName>
    </submittedName>
</protein>
<feature type="region of interest" description="Disordered" evidence="1">
    <location>
        <begin position="424"/>
        <end position="443"/>
    </location>
</feature>
<organism evidence="2 3">
    <name type="scientific">Cecembia rubra</name>
    <dbReference type="NCBI Taxonomy" id="1485585"/>
    <lineage>
        <taxon>Bacteria</taxon>
        <taxon>Pseudomonadati</taxon>
        <taxon>Bacteroidota</taxon>
        <taxon>Cytophagia</taxon>
        <taxon>Cytophagales</taxon>
        <taxon>Cyclobacteriaceae</taxon>
        <taxon>Cecembia</taxon>
    </lineage>
</organism>
<comment type="caution">
    <text evidence="2">The sequence shown here is derived from an EMBL/GenBank/DDBJ whole genome shotgun (WGS) entry which is preliminary data.</text>
</comment>
<keyword evidence="3" id="KW-1185">Reference proteome</keyword>
<feature type="compositionally biased region" description="Polar residues" evidence="1">
    <location>
        <begin position="424"/>
        <end position="433"/>
    </location>
</feature>
<accession>A0A2P8ECT3</accession>
<gene>
    <name evidence="2" type="ORF">CLV48_101174</name>
</gene>
<dbReference type="InterPro" id="IPR011990">
    <property type="entry name" value="TPR-like_helical_dom_sf"/>
</dbReference>
<dbReference type="RefSeq" id="WP_106565358.1">
    <property type="nucleotide sequence ID" value="NZ_PYGF01000001.1"/>
</dbReference>
<dbReference type="OrthoDB" id="973072at2"/>
<dbReference type="Gene3D" id="1.25.40.390">
    <property type="match status" value="1"/>
</dbReference>
<dbReference type="Pfam" id="PF12771">
    <property type="entry name" value="SusD-like_2"/>
    <property type="match status" value="1"/>
</dbReference>
<evidence type="ECO:0000313" key="2">
    <source>
        <dbReference type="EMBL" id="PSL07244.1"/>
    </source>
</evidence>
<dbReference type="SUPFAM" id="SSF48452">
    <property type="entry name" value="TPR-like"/>
    <property type="match status" value="1"/>
</dbReference>
<dbReference type="EMBL" id="PYGF01000001">
    <property type="protein sequence ID" value="PSL07244.1"/>
    <property type="molecule type" value="Genomic_DNA"/>
</dbReference>
<evidence type="ECO:0000313" key="3">
    <source>
        <dbReference type="Proteomes" id="UP000240708"/>
    </source>
</evidence>
<evidence type="ECO:0000256" key="1">
    <source>
        <dbReference type="SAM" id="MobiDB-lite"/>
    </source>
</evidence>
<sequence>MKNKIISFILLLAVFVSCDSFDEINTNPNQATDASIQVIYPGVTAAFVYGIAGESAQFTSILMQYLTGILGDQQQVNNYAFIADMSDATWNRFYTNCLNNIQTIKAKATEQGASHYAGAAKIMEAAILAYSVDLWNDIPYSEALQLDRISQPRFDDAAGIYQRVQQLLDEGIADLNANSTTSPSTNDLVYRANNENLWRQNSRPRWIMFANALKARYSNHLSKVDPQGSATAALAAIDAGSFNSNADHPNVVFGSEFAGPWFPFFQTTFGENNVGISQRFIDLLRDRVAPGTDDPRLVYFVRPTTAGLYVGVPNGAASRPSGNVLPGPYINRREAPTPVFNYSELKFIEAEAALRLGQNQRAANAHNAAVLASLQRITGGTNQAYIDRFGAETAATISLEKIMVEKHIDMFLQAEAWTDWRRTTPSGTPNTASGIPALVPAPSNTTQGNFPRRFIYPNREVVNNSANVPNVTNLDRVFWDR</sequence>
<dbReference type="Proteomes" id="UP000240708">
    <property type="component" value="Unassembled WGS sequence"/>
</dbReference>
<proteinExistence type="predicted"/>